<feature type="domain" description="SnoaL-like" evidence="1">
    <location>
        <begin position="3"/>
        <end position="112"/>
    </location>
</feature>
<reference evidence="2 3" key="1">
    <citation type="submission" date="2024-08" db="EMBL/GenBank/DDBJ databases">
        <authorList>
            <person name="Ishaq N."/>
        </authorList>
    </citation>
    <scope>NUCLEOTIDE SEQUENCE [LARGE SCALE GENOMIC DNA]</scope>
    <source>
        <strain evidence="2 3">DSM 18651</strain>
    </source>
</reference>
<dbReference type="Proteomes" id="UP001569428">
    <property type="component" value="Unassembled WGS sequence"/>
</dbReference>
<proteinExistence type="predicted"/>
<dbReference type="Gene3D" id="3.10.450.50">
    <property type="match status" value="1"/>
</dbReference>
<dbReference type="EMBL" id="JBGMEK010000003">
    <property type="protein sequence ID" value="MFA0809824.1"/>
    <property type="molecule type" value="Genomic_DNA"/>
</dbReference>
<dbReference type="PANTHER" id="PTHR38436:SF3">
    <property type="entry name" value="CARBOXYMETHYLENEBUTENOLIDASE-RELATED"/>
    <property type="match status" value="1"/>
</dbReference>
<organism evidence="2 3">
    <name type="scientific">Microbulbifer epialgicus</name>
    <dbReference type="NCBI Taxonomy" id="393907"/>
    <lineage>
        <taxon>Bacteria</taxon>
        <taxon>Pseudomonadati</taxon>
        <taxon>Pseudomonadota</taxon>
        <taxon>Gammaproteobacteria</taxon>
        <taxon>Cellvibrionales</taxon>
        <taxon>Microbulbiferaceae</taxon>
        <taxon>Microbulbifer</taxon>
    </lineage>
</organism>
<protein>
    <submittedName>
        <fullName evidence="2">Nuclear transport factor 2 family protein</fullName>
    </submittedName>
</protein>
<evidence type="ECO:0000313" key="2">
    <source>
        <dbReference type="EMBL" id="MFA0809824.1"/>
    </source>
</evidence>
<dbReference type="InterPro" id="IPR037401">
    <property type="entry name" value="SnoaL-like"/>
</dbReference>
<evidence type="ECO:0000259" key="1">
    <source>
        <dbReference type="Pfam" id="PF12680"/>
    </source>
</evidence>
<name>A0ABV4NVF6_9GAMM</name>
<dbReference type="InterPro" id="IPR009959">
    <property type="entry name" value="Cyclase_SnoaL-like"/>
</dbReference>
<dbReference type="InterPro" id="IPR032710">
    <property type="entry name" value="NTF2-like_dom_sf"/>
</dbReference>
<dbReference type="Pfam" id="PF12680">
    <property type="entry name" value="SnoaL_2"/>
    <property type="match status" value="1"/>
</dbReference>
<dbReference type="SUPFAM" id="SSF54427">
    <property type="entry name" value="NTF2-like"/>
    <property type="match status" value="1"/>
</dbReference>
<gene>
    <name evidence="2" type="ORF">ACCI49_02735</name>
</gene>
<sequence length="157" mass="17838">MAAEFEKKDADAAIATMTDNPTLIHVPVNTGATGKENLRRFYRDIFIPQMPEDIDMQLLTRSVGQNRIIDEFIIRFTHTVRMEWFAPGVKPTDRKIVLPHVAVIAFADDKIKSEHIYWDQGSALMQLGLLHEKLPVTGSDQCERLLNINAPVNQLIQ</sequence>
<keyword evidence="3" id="KW-1185">Reference proteome</keyword>
<comment type="caution">
    <text evidence="2">The sequence shown here is derived from an EMBL/GenBank/DDBJ whole genome shotgun (WGS) entry which is preliminary data.</text>
</comment>
<evidence type="ECO:0000313" key="3">
    <source>
        <dbReference type="Proteomes" id="UP001569428"/>
    </source>
</evidence>
<accession>A0ABV4NVF6</accession>
<dbReference type="PANTHER" id="PTHR38436">
    <property type="entry name" value="POLYKETIDE CYCLASE SNOAL-LIKE DOMAIN"/>
    <property type="match status" value="1"/>
</dbReference>